<accession>A0ABV0N3W9</accession>
<gene>
    <name evidence="1" type="ORF">GOODEAATRI_024224</name>
</gene>
<sequence length="96" mass="10174">MTDTHRPPLDAVDGTPILTFDTRATIQLSDEDIQNLSTSATGLPLEKAAFQDGSVTPICDVSTRQPRPVVPAGWFLSPFTSSSTQFGSPQSSLVGP</sequence>
<dbReference type="EMBL" id="JAHRIO010022673">
    <property type="protein sequence ID" value="MEQ2166101.1"/>
    <property type="molecule type" value="Genomic_DNA"/>
</dbReference>
<organism evidence="1 2">
    <name type="scientific">Goodea atripinnis</name>
    <dbReference type="NCBI Taxonomy" id="208336"/>
    <lineage>
        <taxon>Eukaryota</taxon>
        <taxon>Metazoa</taxon>
        <taxon>Chordata</taxon>
        <taxon>Craniata</taxon>
        <taxon>Vertebrata</taxon>
        <taxon>Euteleostomi</taxon>
        <taxon>Actinopterygii</taxon>
        <taxon>Neopterygii</taxon>
        <taxon>Teleostei</taxon>
        <taxon>Neoteleostei</taxon>
        <taxon>Acanthomorphata</taxon>
        <taxon>Ovalentaria</taxon>
        <taxon>Atherinomorphae</taxon>
        <taxon>Cyprinodontiformes</taxon>
        <taxon>Goodeidae</taxon>
        <taxon>Goodea</taxon>
    </lineage>
</organism>
<evidence type="ECO:0000313" key="1">
    <source>
        <dbReference type="EMBL" id="MEQ2166101.1"/>
    </source>
</evidence>
<reference evidence="1 2" key="1">
    <citation type="submission" date="2021-06" db="EMBL/GenBank/DDBJ databases">
        <authorList>
            <person name="Palmer J.M."/>
        </authorList>
    </citation>
    <scope>NUCLEOTIDE SEQUENCE [LARGE SCALE GENOMIC DNA]</scope>
    <source>
        <strain evidence="1 2">GA_2019</strain>
        <tissue evidence="1">Muscle</tissue>
    </source>
</reference>
<protein>
    <submittedName>
        <fullName evidence="1">Uncharacterized protein</fullName>
    </submittedName>
</protein>
<proteinExistence type="predicted"/>
<comment type="caution">
    <text evidence="1">The sequence shown here is derived from an EMBL/GenBank/DDBJ whole genome shotgun (WGS) entry which is preliminary data.</text>
</comment>
<keyword evidence="2" id="KW-1185">Reference proteome</keyword>
<evidence type="ECO:0000313" key="2">
    <source>
        <dbReference type="Proteomes" id="UP001476798"/>
    </source>
</evidence>
<name>A0ABV0N3W9_9TELE</name>
<dbReference type="Proteomes" id="UP001476798">
    <property type="component" value="Unassembled WGS sequence"/>
</dbReference>